<dbReference type="InterPro" id="IPR036291">
    <property type="entry name" value="NAD(P)-bd_dom_sf"/>
</dbReference>
<name>A0A225SWN3_9BURK</name>
<dbReference type="PRINTS" id="PR00081">
    <property type="entry name" value="GDHRDH"/>
</dbReference>
<gene>
    <name evidence="3" type="ORF">CEJ45_13940</name>
</gene>
<reference evidence="3 4" key="1">
    <citation type="journal article" date="2010" name="Int. J. Syst. Evol. Microbiol.">
        <title>Reclassification of Herbaspirillum putei as a later heterotypic synonym of Herbaspirillum huttiense, with the description of H. huttiense subsp. huttiense subsp. nov. and H. huttiense subsp. putei subsp. nov., comb. nov., and description of Herbaspirillum aquaticum sp. nov.</title>
        <authorList>
            <person name="Dobritsa A.P."/>
            <person name="Reddy M.C."/>
            <person name="Samadpour M."/>
        </authorList>
    </citation>
    <scope>NUCLEOTIDE SEQUENCE [LARGE SCALE GENOMIC DNA]</scope>
    <source>
        <strain evidence="3 4">IEH 4430</strain>
    </source>
</reference>
<dbReference type="PRINTS" id="PR00080">
    <property type="entry name" value="SDRFAMILY"/>
</dbReference>
<protein>
    <submittedName>
        <fullName evidence="3">3-oxoacyl-ACP reductase</fullName>
    </submittedName>
</protein>
<dbReference type="EMBL" id="NJGV01000011">
    <property type="protein sequence ID" value="OWY34086.1"/>
    <property type="molecule type" value="Genomic_DNA"/>
</dbReference>
<evidence type="ECO:0000256" key="1">
    <source>
        <dbReference type="ARBA" id="ARBA00006484"/>
    </source>
</evidence>
<comment type="caution">
    <text evidence="3">The sequence shown here is derived from an EMBL/GenBank/DDBJ whole genome shotgun (WGS) entry which is preliminary data.</text>
</comment>
<dbReference type="CDD" id="cd05233">
    <property type="entry name" value="SDR_c"/>
    <property type="match status" value="1"/>
</dbReference>
<proteinExistence type="inferred from homology"/>
<dbReference type="GO" id="GO:0016491">
    <property type="term" value="F:oxidoreductase activity"/>
    <property type="evidence" value="ECO:0007669"/>
    <property type="project" value="UniProtKB-KW"/>
</dbReference>
<comment type="similarity">
    <text evidence="1">Belongs to the short-chain dehydrogenases/reductases (SDR) family.</text>
</comment>
<evidence type="ECO:0000256" key="2">
    <source>
        <dbReference type="ARBA" id="ARBA00023002"/>
    </source>
</evidence>
<organism evidence="3 4">
    <name type="scientific">Herbaspirillum aquaticum</name>
    <dbReference type="NCBI Taxonomy" id="568783"/>
    <lineage>
        <taxon>Bacteria</taxon>
        <taxon>Pseudomonadati</taxon>
        <taxon>Pseudomonadota</taxon>
        <taxon>Betaproteobacteria</taxon>
        <taxon>Burkholderiales</taxon>
        <taxon>Oxalobacteraceae</taxon>
        <taxon>Herbaspirillum</taxon>
    </lineage>
</organism>
<dbReference type="RefSeq" id="WP_088755691.1">
    <property type="nucleotide sequence ID" value="NZ_JARJFG010000007.1"/>
</dbReference>
<evidence type="ECO:0000313" key="3">
    <source>
        <dbReference type="EMBL" id="OWY34086.1"/>
    </source>
</evidence>
<dbReference type="Pfam" id="PF13561">
    <property type="entry name" value="adh_short_C2"/>
    <property type="match status" value="1"/>
</dbReference>
<dbReference type="SUPFAM" id="SSF51735">
    <property type="entry name" value="NAD(P)-binding Rossmann-fold domains"/>
    <property type="match status" value="1"/>
</dbReference>
<keyword evidence="2" id="KW-0560">Oxidoreductase</keyword>
<dbReference type="PANTHER" id="PTHR24321">
    <property type="entry name" value="DEHYDROGENASES, SHORT CHAIN"/>
    <property type="match status" value="1"/>
</dbReference>
<evidence type="ECO:0000313" key="4">
    <source>
        <dbReference type="Proteomes" id="UP000214747"/>
    </source>
</evidence>
<dbReference type="AlphaFoldDB" id="A0A225SWN3"/>
<dbReference type="FunFam" id="3.40.50.720:FF:000084">
    <property type="entry name" value="Short-chain dehydrogenase reductase"/>
    <property type="match status" value="1"/>
</dbReference>
<sequence>MDKLMQGKAIIVTGAGSVGAGWGNGKAAAVLYAREGGRVLAVDRSIEAALETQEIIRSEGGECEVLAADVSRSADVKAIADAAMAHFGRVDVLHNNVGIAEVGGPVETSEESWNRLVAVNQTSLFLTHKHVLPIMEKQGKGAIVNISSMAALRWIGFPYLGYTATKAAILAFTKNVAMQYAPMGIRANCVLPGMMDTPMIREPLKASYGGDIEEMRAKRNAQCPMGFMGDAWDVAHASLFLASDRARYITGLDMIVDGGLSLRCVG</sequence>
<accession>A0A225SWN3</accession>
<keyword evidence="4" id="KW-1185">Reference proteome</keyword>
<dbReference type="Gene3D" id="3.40.50.720">
    <property type="entry name" value="NAD(P)-binding Rossmann-like Domain"/>
    <property type="match status" value="1"/>
</dbReference>
<dbReference type="Proteomes" id="UP000214747">
    <property type="component" value="Unassembled WGS sequence"/>
</dbReference>
<dbReference type="PANTHER" id="PTHR24321:SF15">
    <property type="entry name" value="OXIDOREDUCTASE UCPA"/>
    <property type="match status" value="1"/>
</dbReference>
<dbReference type="InterPro" id="IPR002347">
    <property type="entry name" value="SDR_fam"/>
</dbReference>